<keyword evidence="7" id="KW-1185">Reference proteome</keyword>
<feature type="chain" id="PRO_5002149721" evidence="4">
    <location>
        <begin position="17"/>
        <end position="266"/>
    </location>
</feature>
<dbReference type="Pfam" id="PF00014">
    <property type="entry name" value="Kunitz_BPTI"/>
    <property type="match status" value="2"/>
</dbReference>
<dbReference type="SMART" id="SM00131">
    <property type="entry name" value="KU"/>
    <property type="match status" value="2"/>
</dbReference>
<accession>A0A0C2HCV0</accession>
<dbReference type="Proteomes" id="UP000054047">
    <property type="component" value="Unassembled WGS sequence"/>
</dbReference>
<gene>
    <name evidence="6" type="ORF">ANCDUO_02311</name>
</gene>
<dbReference type="InterPro" id="IPR050098">
    <property type="entry name" value="TFPI/VKTCI-like"/>
</dbReference>
<evidence type="ECO:0000259" key="5">
    <source>
        <dbReference type="PROSITE" id="PS50279"/>
    </source>
</evidence>
<dbReference type="EMBL" id="KN726729">
    <property type="protein sequence ID" value="KIH67361.1"/>
    <property type="molecule type" value="Genomic_DNA"/>
</dbReference>
<dbReference type="OrthoDB" id="4473401at2759"/>
<dbReference type="CDD" id="cd00109">
    <property type="entry name" value="Kunitz-type"/>
    <property type="match status" value="1"/>
</dbReference>
<reference evidence="6 7" key="1">
    <citation type="submission" date="2013-12" db="EMBL/GenBank/DDBJ databases">
        <title>Draft genome of the parsitic nematode Ancylostoma duodenale.</title>
        <authorList>
            <person name="Mitreva M."/>
        </authorList>
    </citation>
    <scope>NUCLEOTIDE SEQUENCE [LARGE SCALE GENOMIC DNA]</scope>
    <source>
        <strain evidence="6 7">Zhejiang</strain>
    </source>
</reference>
<dbReference type="GO" id="GO:0005615">
    <property type="term" value="C:extracellular space"/>
    <property type="evidence" value="ECO:0007669"/>
    <property type="project" value="TreeGrafter"/>
</dbReference>
<protein>
    <submittedName>
        <fullName evidence="6">Kunitz/Bovine pancreatic trypsin inhibitor domain protein</fullName>
    </submittedName>
</protein>
<dbReference type="InterPro" id="IPR036880">
    <property type="entry name" value="Kunitz_BPTI_sf"/>
</dbReference>
<dbReference type="PANTHER" id="PTHR10083">
    <property type="entry name" value="KUNITZ-TYPE PROTEASE INHIBITOR-RELATED"/>
    <property type="match status" value="1"/>
</dbReference>
<dbReference type="InterPro" id="IPR020901">
    <property type="entry name" value="Prtase_inh_Kunz-CS"/>
</dbReference>
<dbReference type="PROSITE" id="PS00280">
    <property type="entry name" value="BPTI_KUNITZ_1"/>
    <property type="match status" value="1"/>
</dbReference>
<dbReference type="SUPFAM" id="SSF57362">
    <property type="entry name" value="BPTI-like"/>
    <property type="match status" value="2"/>
</dbReference>
<evidence type="ECO:0000313" key="6">
    <source>
        <dbReference type="EMBL" id="KIH67361.1"/>
    </source>
</evidence>
<dbReference type="GO" id="GO:0004867">
    <property type="term" value="F:serine-type endopeptidase inhibitor activity"/>
    <property type="evidence" value="ECO:0007669"/>
    <property type="project" value="UniProtKB-KW"/>
</dbReference>
<dbReference type="FunFam" id="4.10.410.10:FF:000020">
    <property type="entry name" value="Collagen, type VI, alpha 3"/>
    <property type="match status" value="1"/>
</dbReference>
<keyword evidence="1" id="KW-0646">Protease inhibitor</keyword>
<dbReference type="PRINTS" id="PR00759">
    <property type="entry name" value="BASICPTASE"/>
</dbReference>
<evidence type="ECO:0000256" key="4">
    <source>
        <dbReference type="SAM" id="SignalP"/>
    </source>
</evidence>
<keyword evidence="2" id="KW-0722">Serine protease inhibitor</keyword>
<evidence type="ECO:0000256" key="2">
    <source>
        <dbReference type="ARBA" id="ARBA00022900"/>
    </source>
</evidence>
<dbReference type="Gene3D" id="4.10.410.10">
    <property type="entry name" value="Pancreatic trypsin inhibitor Kunitz domain"/>
    <property type="match status" value="2"/>
</dbReference>
<dbReference type="PANTHER" id="PTHR10083:SF373">
    <property type="entry name" value="SERINE PEPTIDASE INHIBITOR, KUNITZ TYPE, 2"/>
    <property type="match status" value="1"/>
</dbReference>
<sequence>MLPLLAALALASYVFGSSDPCTLQLESGPCRASIQRYGYDTTKGKCVQFTYGGCEGNKNNFLSVENCKKECVSKGLKLDNSGKVPVPDRVKRSLFPLQTTKRNPFQAVIDKASSLKDKIGQKIKKVKKRFGKGGKIEKVPLPPNAGKDFDFEGFAWKHYRKILKNGIQDFCMHAVDYGSGQIVNQRYYYDKKRGKCTSFNYRRKSKRERFPLFENNFEFMSDCIGTCVQKILEGRKRGEKIQHEEPDLKAILAKYGIYYERELSLL</sequence>
<evidence type="ECO:0000313" key="7">
    <source>
        <dbReference type="Proteomes" id="UP000054047"/>
    </source>
</evidence>
<keyword evidence="4" id="KW-0732">Signal</keyword>
<proteinExistence type="predicted"/>
<keyword evidence="3" id="KW-1015">Disulfide bond</keyword>
<dbReference type="InterPro" id="IPR002223">
    <property type="entry name" value="Kunitz_BPTI"/>
</dbReference>
<dbReference type="AlphaFoldDB" id="A0A0C2HCV0"/>
<name>A0A0C2HCV0_9BILA</name>
<feature type="domain" description="BPTI/Kunitz inhibitor" evidence="5">
    <location>
        <begin position="171"/>
        <end position="227"/>
    </location>
</feature>
<feature type="signal peptide" evidence="4">
    <location>
        <begin position="1"/>
        <end position="16"/>
    </location>
</feature>
<evidence type="ECO:0000256" key="1">
    <source>
        <dbReference type="ARBA" id="ARBA00022690"/>
    </source>
</evidence>
<evidence type="ECO:0000256" key="3">
    <source>
        <dbReference type="ARBA" id="ARBA00023157"/>
    </source>
</evidence>
<feature type="domain" description="BPTI/Kunitz inhibitor" evidence="5">
    <location>
        <begin position="21"/>
        <end position="71"/>
    </location>
</feature>
<dbReference type="PROSITE" id="PS50279">
    <property type="entry name" value="BPTI_KUNITZ_2"/>
    <property type="match status" value="2"/>
</dbReference>
<organism evidence="6 7">
    <name type="scientific">Ancylostoma duodenale</name>
    <dbReference type="NCBI Taxonomy" id="51022"/>
    <lineage>
        <taxon>Eukaryota</taxon>
        <taxon>Metazoa</taxon>
        <taxon>Ecdysozoa</taxon>
        <taxon>Nematoda</taxon>
        <taxon>Chromadorea</taxon>
        <taxon>Rhabditida</taxon>
        <taxon>Rhabditina</taxon>
        <taxon>Rhabditomorpha</taxon>
        <taxon>Strongyloidea</taxon>
        <taxon>Ancylostomatidae</taxon>
        <taxon>Ancylostomatinae</taxon>
        <taxon>Ancylostoma</taxon>
    </lineage>
</organism>